<accession>A0A5E4Q033</accession>
<evidence type="ECO:0000313" key="1">
    <source>
        <dbReference type="EMBL" id="VVC90848.1"/>
    </source>
</evidence>
<reference evidence="1 2" key="1">
    <citation type="submission" date="2017-07" db="EMBL/GenBank/DDBJ databases">
        <authorList>
            <person name="Talla V."/>
            <person name="Backstrom N."/>
        </authorList>
    </citation>
    <scope>NUCLEOTIDE SEQUENCE [LARGE SCALE GENOMIC DNA]</scope>
</reference>
<keyword evidence="2" id="KW-1185">Reference proteome</keyword>
<sequence length="135" mass="15696">MYMFPGILENVPKVRSELVNELEIPEISLTPYVWTPEESLRSESSSTCDDWKNRSYSDPWTELQAALDAFPPGYLDSLKSFESSSEGTMDSWSESSRFTEELVEKMERFFEEECRVFTPDDPGLRDLQESLQLFQ</sequence>
<dbReference type="Proteomes" id="UP000324832">
    <property type="component" value="Unassembled WGS sequence"/>
</dbReference>
<feature type="non-terminal residue" evidence="1">
    <location>
        <position position="135"/>
    </location>
</feature>
<organism evidence="1 2">
    <name type="scientific">Leptidea sinapis</name>
    <dbReference type="NCBI Taxonomy" id="189913"/>
    <lineage>
        <taxon>Eukaryota</taxon>
        <taxon>Metazoa</taxon>
        <taxon>Ecdysozoa</taxon>
        <taxon>Arthropoda</taxon>
        <taxon>Hexapoda</taxon>
        <taxon>Insecta</taxon>
        <taxon>Pterygota</taxon>
        <taxon>Neoptera</taxon>
        <taxon>Endopterygota</taxon>
        <taxon>Lepidoptera</taxon>
        <taxon>Glossata</taxon>
        <taxon>Ditrysia</taxon>
        <taxon>Papilionoidea</taxon>
        <taxon>Pieridae</taxon>
        <taxon>Dismorphiinae</taxon>
        <taxon>Leptidea</taxon>
    </lineage>
</organism>
<proteinExistence type="predicted"/>
<protein>
    <submittedName>
        <fullName evidence="1">Uncharacterized protein</fullName>
    </submittedName>
</protein>
<evidence type="ECO:0000313" key="2">
    <source>
        <dbReference type="Proteomes" id="UP000324832"/>
    </source>
</evidence>
<dbReference type="AlphaFoldDB" id="A0A5E4Q033"/>
<dbReference type="EMBL" id="FZQP02000892">
    <property type="protein sequence ID" value="VVC90848.1"/>
    <property type="molecule type" value="Genomic_DNA"/>
</dbReference>
<name>A0A5E4Q033_9NEOP</name>
<gene>
    <name evidence="1" type="ORF">LSINAPIS_LOCUS3670</name>
</gene>